<dbReference type="InterPro" id="IPR000408">
    <property type="entry name" value="Reg_chr_condens"/>
</dbReference>
<keyword evidence="7" id="KW-1185">Reference proteome</keyword>
<dbReference type="PROSITE" id="PS00626">
    <property type="entry name" value="RCC1_2"/>
    <property type="match status" value="2"/>
</dbReference>
<organism evidence="4 6">
    <name type="scientific">Friedmanniomyces endolithicus</name>
    <dbReference type="NCBI Taxonomy" id="329885"/>
    <lineage>
        <taxon>Eukaryota</taxon>
        <taxon>Fungi</taxon>
        <taxon>Dikarya</taxon>
        <taxon>Ascomycota</taxon>
        <taxon>Pezizomycotina</taxon>
        <taxon>Dothideomycetes</taxon>
        <taxon>Dothideomycetidae</taxon>
        <taxon>Mycosphaerellales</taxon>
        <taxon>Teratosphaeriaceae</taxon>
        <taxon>Friedmanniomyces</taxon>
    </lineage>
</organism>
<keyword evidence="1" id="KW-0677">Repeat</keyword>
<evidence type="ECO:0000259" key="3">
    <source>
        <dbReference type="Pfam" id="PF25390"/>
    </source>
</evidence>
<dbReference type="PANTHER" id="PTHR45622">
    <property type="entry name" value="UBIQUITIN-PROTEIN LIGASE E3A-RELATED"/>
    <property type="match status" value="1"/>
</dbReference>
<dbReference type="EMBL" id="JASUXU010000001">
    <property type="protein sequence ID" value="KAK0328427.1"/>
    <property type="molecule type" value="Genomic_DNA"/>
</dbReference>
<dbReference type="InterPro" id="IPR058923">
    <property type="entry name" value="RCC1-like_dom"/>
</dbReference>
<feature type="repeat" description="RCC1" evidence="2">
    <location>
        <begin position="277"/>
        <end position="314"/>
    </location>
</feature>
<gene>
    <name evidence="4" type="primary">ATS1_1</name>
    <name evidence="5" type="synonym">ATS1_2</name>
    <name evidence="4" type="ORF">LTR82_000357</name>
    <name evidence="5" type="ORF">LTR91_017395</name>
</gene>
<name>A0AAN6JFP8_9PEZI</name>
<reference evidence="5" key="2">
    <citation type="submission" date="2023-06" db="EMBL/GenBank/DDBJ databases">
        <title>Black Yeasts Isolated from many extreme environments.</title>
        <authorList>
            <person name="Coleine C."/>
            <person name="Stajich J.E."/>
            <person name="Selbmann L."/>
        </authorList>
    </citation>
    <scope>NUCLEOTIDE SEQUENCE</scope>
    <source>
        <strain evidence="5">CCFEE 5200</strain>
    </source>
</reference>
<accession>A0AAN6JFP8</accession>
<protein>
    <submittedName>
        <fullName evidence="4">Alpha tubulin suppressor</fullName>
    </submittedName>
</protein>
<feature type="repeat" description="RCC1" evidence="2">
    <location>
        <begin position="127"/>
        <end position="181"/>
    </location>
</feature>
<evidence type="ECO:0000313" key="7">
    <source>
        <dbReference type="Proteomes" id="UP001175353"/>
    </source>
</evidence>
<evidence type="ECO:0000313" key="4">
    <source>
        <dbReference type="EMBL" id="KAK0328427.1"/>
    </source>
</evidence>
<reference evidence="4" key="1">
    <citation type="submission" date="2021-12" db="EMBL/GenBank/DDBJ databases">
        <title>Black yeast isolated from Biological Soil Crust.</title>
        <authorList>
            <person name="Kurbessoian T."/>
        </authorList>
    </citation>
    <scope>NUCLEOTIDE SEQUENCE</scope>
    <source>
        <strain evidence="4">CCFEE 5208</strain>
    </source>
</reference>
<dbReference type="Pfam" id="PF25390">
    <property type="entry name" value="WD40_RLD"/>
    <property type="match status" value="1"/>
</dbReference>
<dbReference type="PRINTS" id="PR00633">
    <property type="entry name" value="RCCNDNSATION"/>
</dbReference>
<feature type="repeat" description="RCC1" evidence="2">
    <location>
        <begin position="182"/>
        <end position="231"/>
    </location>
</feature>
<evidence type="ECO:0000256" key="2">
    <source>
        <dbReference type="PROSITE-ProRule" id="PRU00235"/>
    </source>
</evidence>
<sequence length="376" mass="39394">MANFQSGAVGFRNLCGTPRSRGNGPAYDYSDMVGPKNRLFAFGSNGSAQLGLGHNDDTTRPEPSGVSLSSIREVAAGGNHSLVLGNDGTVESHGKDGHDDRFGTCGLRRISQVSATWTASILLSDEGTVLTCGEGPSGELGLGVETLQAARLREVPDFPPIGAKVVQIASGVSHTVTVLSNGELWGWGKGRQGQLGEPAGIIWSPRQVRDLPFRVVKAVCGKDFTCVFGDRDNGYVHLIGLNQRDRFNLVAGMPLAISGWKNGAASWSNVYVLKDDGELLGFGRNDHGQLPPPGLPPIEAVAAGSEHCIALTKSGKVLAWGWGEHGNCGEPTDANGDVKGRWNEIGVAGTIKGVFAGCATSFVVTAALAMHDGEPR</sequence>
<dbReference type="PANTHER" id="PTHR45622:SF70">
    <property type="entry name" value="SECRETION-REGULATING GUANINE NUCLEOTIDE EXCHANGE FACTOR"/>
    <property type="match status" value="1"/>
</dbReference>
<dbReference type="Gene3D" id="2.130.10.30">
    <property type="entry name" value="Regulator of chromosome condensation 1/beta-lactamase-inhibitor protein II"/>
    <property type="match status" value="2"/>
</dbReference>
<dbReference type="Proteomes" id="UP001168146">
    <property type="component" value="Unassembled WGS sequence"/>
</dbReference>
<dbReference type="Proteomes" id="UP001175353">
    <property type="component" value="Unassembled WGS sequence"/>
</dbReference>
<evidence type="ECO:0000313" key="5">
    <source>
        <dbReference type="EMBL" id="KAK0966837.1"/>
    </source>
</evidence>
<evidence type="ECO:0000256" key="1">
    <source>
        <dbReference type="ARBA" id="ARBA00022737"/>
    </source>
</evidence>
<feature type="repeat" description="RCC1" evidence="2">
    <location>
        <begin position="37"/>
        <end position="87"/>
    </location>
</feature>
<dbReference type="SUPFAM" id="SSF50985">
    <property type="entry name" value="RCC1/BLIP-II"/>
    <property type="match status" value="1"/>
</dbReference>
<feature type="domain" description="RCC1-like" evidence="3">
    <location>
        <begin position="39"/>
        <end position="361"/>
    </location>
</feature>
<dbReference type="EMBL" id="JAUJLE010000225">
    <property type="protein sequence ID" value="KAK0966837.1"/>
    <property type="molecule type" value="Genomic_DNA"/>
</dbReference>
<proteinExistence type="predicted"/>
<dbReference type="PROSITE" id="PS50012">
    <property type="entry name" value="RCC1_3"/>
    <property type="match status" value="4"/>
</dbReference>
<comment type="caution">
    <text evidence="4">The sequence shown here is derived from an EMBL/GenBank/DDBJ whole genome shotgun (WGS) entry which is preliminary data.</text>
</comment>
<evidence type="ECO:0000313" key="6">
    <source>
        <dbReference type="Proteomes" id="UP001168146"/>
    </source>
</evidence>
<dbReference type="AlphaFoldDB" id="A0AAN6JFP8"/>
<dbReference type="InterPro" id="IPR051709">
    <property type="entry name" value="Ub-ligase/GTPase-reg"/>
</dbReference>
<dbReference type="InterPro" id="IPR009091">
    <property type="entry name" value="RCC1/BLIP-II"/>
</dbReference>